<feature type="domain" description="Galactofuranosyltransferase GlfT2 N-terminal" evidence="5">
    <location>
        <begin position="48"/>
        <end position="158"/>
    </location>
</feature>
<evidence type="ECO:0000256" key="2">
    <source>
        <dbReference type="ARBA" id="ARBA00006739"/>
    </source>
</evidence>
<dbReference type="Proteomes" id="UP001595914">
    <property type="component" value="Unassembled WGS sequence"/>
</dbReference>
<sequence length="618" mass="68602">MPEQVKAETSMNGQAAERLLVVQRGVFVGMSPIVNDDLYLEFTKGTGERQRHRATLAKGARVSTNTYFGRFAASYWQRWTDVAEVRAALRLTGDGRYRVRLVASDIAGHRRILETVDGSGTGEVSVTSPLDKFVDGGALWLEVDAIDAALDIDNLAWTVAAPETVRPVSVAICTFNRADDCAETVSALASDATVRELISSVYVVDQGTDLVRDRDRFVEASAALGDKLKYLRQPNLGGAGGFSRGLFEASADGAPDADVILMDDDILCEPETVLRLNAFANMTVEPTLVGAQMMYLLNPDYLNVGAEDVNLATLQHGQRVAKALLNTSMLKKRQERRVDAGYNAWWTCLIPAEVVAKIGLPVPIFFQWDDVEYGIRAREAGYVTVTLPNAAVWHADFYWKDFDDWARYFSTRNSLVVGSLHSDLDTKGLSRQFFRQISEFLVGMQYGLAFTTLKGIEDFLDGPETLQDGGIRAMAAIREGRAAYPETVKHPAATAPVPSNEMKTERAGGEPSLMRTILAKRAVDQWFGRTRGGLVNIPREDAHWWHISKFDHVVVTDASQSGVRIRQRDKETARALLIRTVKLLRRFQKEAPSVSARYRAAMPQLTSRENWARLYGKE</sequence>
<keyword evidence="8" id="KW-1185">Reference proteome</keyword>
<evidence type="ECO:0000256" key="1">
    <source>
        <dbReference type="ARBA" id="ARBA00004776"/>
    </source>
</evidence>
<accession>A0ABV9FZU9</accession>
<gene>
    <name evidence="7" type="ORF">ACFO6S_20465</name>
</gene>
<dbReference type="PANTHER" id="PTHR43179">
    <property type="entry name" value="RHAMNOSYLTRANSFERASE WBBL"/>
    <property type="match status" value="1"/>
</dbReference>
<dbReference type="Pfam" id="PF17994">
    <property type="entry name" value="Glft2_N"/>
    <property type="match status" value="1"/>
</dbReference>
<dbReference type="InterPro" id="IPR045699">
    <property type="entry name" value="GlfT2_C"/>
</dbReference>
<dbReference type="InterPro" id="IPR040492">
    <property type="entry name" value="GlfT2_N"/>
</dbReference>
<dbReference type="PANTHER" id="PTHR43179:SF12">
    <property type="entry name" value="GALACTOFURANOSYLTRANSFERASE GLFT2"/>
    <property type="match status" value="1"/>
</dbReference>
<dbReference type="EMBL" id="JBHSFO010000015">
    <property type="protein sequence ID" value="MFC4606076.1"/>
    <property type="molecule type" value="Genomic_DNA"/>
</dbReference>
<evidence type="ECO:0000313" key="8">
    <source>
        <dbReference type="Proteomes" id="UP001595914"/>
    </source>
</evidence>
<comment type="pathway">
    <text evidence="1">Cell wall biogenesis; cell wall polysaccharide biosynthesis.</text>
</comment>
<comment type="similarity">
    <text evidence="2">Belongs to the glycosyltransferase 2 family.</text>
</comment>
<keyword evidence="4 7" id="KW-0808">Transferase</keyword>
<keyword evidence="3 7" id="KW-0328">Glycosyltransferase</keyword>
<dbReference type="Pfam" id="PF19320">
    <property type="entry name" value="GlfT2_domain3"/>
    <property type="match status" value="1"/>
</dbReference>
<evidence type="ECO:0000259" key="5">
    <source>
        <dbReference type="Pfam" id="PF17994"/>
    </source>
</evidence>
<dbReference type="RefSeq" id="WP_378419808.1">
    <property type="nucleotide sequence ID" value="NZ_JBHSFO010000015.1"/>
</dbReference>
<evidence type="ECO:0000256" key="4">
    <source>
        <dbReference type="ARBA" id="ARBA00022679"/>
    </source>
</evidence>
<feature type="domain" description="Galactofuranosyltransferase-2 C-terminal" evidence="6">
    <location>
        <begin position="432"/>
        <end position="616"/>
    </location>
</feature>
<evidence type="ECO:0000313" key="7">
    <source>
        <dbReference type="EMBL" id="MFC4606076.1"/>
    </source>
</evidence>
<protein>
    <submittedName>
        <fullName evidence="7">Glycosyltransferase</fullName>
        <ecNumber evidence="7">2.4.-.-</ecNumber>
    </submittedName>
</protein>
<dbReference type="Gene3D" id="3.90.550.60">
    <property type="match status" value="1"/>
</dbReference>
<dbReference type="Pfam" id="PF13641">
    <property type="entry name" value="Glyco_tranf_2_3"/>
    <property type="match status" value="1"/>
</dbReference>
<comment type="caution">
    <text evidence="7">The sequence shown here is derived from an EMBL/GenBank/DDBJ whole genome shotgun (WGS) entry which is preliminary data.</text>
</comment>
<name>A0ABV9FZU9_9NOCA</name>
<reference evidence="8" key="1">
    <citation type="journal article" date="2019" name="Int. J. Syst. Evol. Microbiol.">
        <title>The Global Catalogue of Microorganisms (GCM) 10K type strain sequencing project: providing services to taxonomists for standard genome sequencing and annotation.</title>
        <authorList>
            <consortium name="The Broad Institute Genomics Platform"/>
            <consortium name="The Broad Institute Genome Sequencing Center for Infectious Disease"/>
            <person name="Wu L."/>
            <person name="Ma J."/>
        </authorList>
    </citation>
    <scope>NUCLEOTIDE SEQUENCE [LARGE SCALE GENOMIC DNA]</scope>
    <source>
        <strain evidence="8">CCUG 54520</strain>
    </source>
</reference>
<organism evidence="7 8">
    <name type="scientific">Rhodococcus kronopolitis</name>
    <dbReference type="NCBI Taxonomy" id="1460226"/>
    <lineage>
        <taxon>Bacteria</taxon>
        <taxon>Bacillati</taxon>
        <taxon>Actinomycetota</taxon>
        <taxon>Actinomycetes</taxon>
        <taxon>Mycobacteriales</taxon>
        <taxon>Nocardiaceae</taxon>
        <taxon>Rhodococcus</taxon>
    </lineage>
</organism>
<proteinExistence type="inferred from homology"/>
<dbReference type="InterPro" id="IPR029044">
    <property type="entry name" value="Nucleotide-diphossugar_trans"/>
</dbReference>
<dbReference type="EC" id="2.4.-.-" evidence="7"/>
<evidence type="ECO:0000259" key="6">
    <source>
        <dbReference type="Pfam" id="PF19320"/>
    </source>
</evidence>
<dbReference type="GO" id="GO:0016757">
    <property type="term" value="F:glycosyltransferase activity"/>
    <property type="evidence" value="ECO:0007669"/>
    <property type="project" value="UniProtKB-KW"/>
</dbReference>
<dbReference type="SUPFAM" id="SSF53448">
    <property type="entry name" value="Nucleotide-diphospho-sugar transferases"/>
    <property type="match status" value="1"/>
</dbReference>
<evidence type="ECO:0000256" key="3">
    <source>
        <dbReference type="ARBA" id="ARBA00022676"/>
    </source>
</evidence>